<comment type="caution">
    <text evidence="1">The sequence shown here is derived from an EMBL/GenBank/DDBJ whole genome shotgun (WGS) entry which is preliminary data.</text>
</comment>
<proteinExistence type="predicted"/>
<dbReference type="Proteomes" id="UP001213000">
    <property type="component" value="Unassembled WGS sequence"/>
</dbReference>
<evidence type="ECO:0008006" key="3">
    <source>
        <dbReference type="Google" id="ProtNLM"/>
    </source>
</evidence>
<reference evidence="1" key="1">
    <citation type="submission" date="2022-07" db="EMBL/GenBank/DDBJ databases">
        <title>Genome Sequence of Leucocoprinus birnbaumii.</title>
        <authorList>
            <person name="Buettner E."/>
        </authorList>
    </citation>
    <scope>NUCLEOTIDE SEQUENCE</scope>
    <source>
        <strain evidence="1">VT141</strain>
    </source>
</reference>
<evidence type="ECO:0000313" key="2">
    <source>
        <dbReference type="Proteomes" id="UP001213000"/>
    </source>
</evidence>
<dbReference type="SUPFAM" id="SSF52047">
    <property type="entry name" value="RNI-like"/>
    <property type="match status" value="1"/>
</dbReference>
<evidence type="ECO:0000313" key="1">
    <source>
        <dbReference type="EMBL" id="KAJ3566125.1"/>
    </source>
</evidence>
<accession>A0AAD5YUU5</accession>
<organism evidence="1 2">
    <name type="scientific">Leucocoprinus birnbaumii</name>
    <dbReference type="NCBI Taxonomy" id="56174"/>
    <lineage>
        <taxon>Eukaryota</taxon>
        <taxon>Fungi</taxon>
        <taxon>Dikarya</taxon>
        <taxon>Basidiomycota</taxon>
        <taxon>Agaricomycotina</taxon>
        <taxon>Agaricomycetes</taxon>
        <taxon>Agaricomycetidae</taxon>
        <taxon>Agaricales</taxon>
        <taxon>Agaricineae</taxon>
        <taxon>Agaricaceae</taxon>
        <taxon>Leucocoprinus</taxon>
    </lineage>
</organism>
<protein>
    <recommendedName>
        <fullName evidence="3">F-box domain-containing protein</fullName>
    </recommendedName>
</protein>
<dbReference type="AlphaFoldDB" id="A0AAD5YUU5"/>
<gene>
    <name evidence="1" type="ORF">NP233_g7192</name>
</gene>
<dbReference type="EMBL" id="JANIEX010000511">
    <property type="protein sequence ID" value="KAJ3566125.1"/>
    <property type="molecule type" value="Genomic_DNA"/>
</dbReference>
<sequence>MAAALPLELVHNILEADYLTSDGEPDRRLLRACSLVCNAWSTSAQQLLFSNVVLRSERDFHSFRLALSRSSLANAVRSLRVVIDHNQPRGLRQHHLAAAITLCPRLNSISLALFGDSSFDSVEGRSNNENINVEHRHNIIRGARLGSGAPTVPTVRPAEISPSLAEALSKSPITSFHLSNWSANSLFLQNILTSLSSLKTLSITGTPPSVHETTTSAVDPCSLSLNHLRINLQPSPSIDFLRWLLDNSKDTLTALDLERISDSDASIGLLDHFATTQGSALRSLILPSCTNPTELKHFQRCTNLRAVAFRTPNVSSALFKHLLAAADPTPLEEMYLCVDKNTSLSPVIEFVRKKETLKSLVVCLWEPDVKKSLRLWGSLKMVCAVSGVELKVVERLSEYKALIKSNFERV</sequence>
<name>A0AAD5YUU5_9AGAR</name>
<keyword evidence="2" id="KW-1185">Reference proteome</keyword>